<evidence type="ECO:0000313" key="3">
    <source>
        <dbReference type="Proteomes" id="UP001144280"/>
    </source>
</evidence>
<organism evidence="2 3">
    <name type="scientific">Phytohabitans aurantiacus</name>
    <dbReference type="NCBI Taxonomy" id="3016789"/>
    <lineage>
        <taxon>Bacteria</taxon>
        <taxon>Bacillati</taxon>
        <taxon>Actinomycetota</taxon>
        <taxon>Actinomycetes</taxon>
        <taxon>Micromonosporales</taxon>
        <taxon>Micromonosporaceae</taxon>
    </lineage>
</organism>
<dbReference type="RefSeq" id="WP_281893877.1">
    <property type="nucleotide sequence ID" value="NZ_BSDI01000007.1"/>
</dbReference>
<dbReference type="EMBL" id="BSDI01000007">
    <property type="protein sequence ID" value="GLH96627.1"/>
    <property type="molecule type" value="Genomic_DNA"/>
</dbReference>
<feature type="region of interest" description="Disordered" evidence="1">
    <location>
        <begin position="1"/>
        <end position="72"/>
    </location>
</feature>
<comment type="caution">
    <text evidence="2">The sequence shown here is derived from an EMBL/GenBank/DDBJ whole genome shotgun (WGS) entry which is preliminary data.</text>
</comment>
<evidence type="ECO:0000256" key="1">
    <source>
        <dbReference type="SAM" id="MobiDB-lite"/>
    </source>
</evidence>
<accession>A0ABQ5QRY2</accession>
<sequence>MQTTLIGEPAPINNPALTGAPPSSAGSALVGGPASVDGPPSADGVALPRLGATPAAPRSPGPALPAAWRPPAAPGSWLAAGCAPAVSWAAWNVVPTELRDRVEVSITPIPKGWGHRLASGT</sequence>
<proteinExistence type="predicted"/>
<reference evidence="2" key="1">
    <citation type="submission" date="2022-12" db="EMBL/GenBank/DDBJ databases">
        <title>New Phytohabitans aurantiacus sp. RD004123 nov., an actinomycete isolated from soil.</title>
        <authorList>
            <person name="Triningsih D.W."/>
            <person name="Harunari E."/>
            <person name="Igarashi Y."/>
        </authorList>
    </citation>
    <scope>NUCLEOTIDE SEQUENCE</scope>
    <source>
        <strain evidence="2">RD004123</strain>
    </source>
</reference>
<evidence type="ECO:0000313" key="2">
    <source>
        <dbReference type="EMBL" id="GLH96627.1"/>
    </source>
</evidence>
<gene>
    <name evidence="2" type="ORF">Pa4123_19010</name>
</gene>
<name>A0ABQ5QRY2_9ACTN</name>
<dbReference type="Proteomes" id="UP001144280">
    <property type="component" value="Unassembled WGS sequence"/>
</dbReference>
<keyword evidence="3" id="KW-1185">Reference proteome</keyword>
<protein>
    <submittedName>
        <fullName evidence="2">Uncharacterized protein</fullName>
    </submittedName>
</protein>